<dbReference type="PANTHER" id="PTHR13693">
    <property type="entry name" value="CLASS II AMINOTRANSFERASE/8-AMINO-7-OXONONANOATE SYNTHASE"/>
    <property type="match status" value="1"/>
</dbReference>
<gene>
    <name evidence="5" type="primary">bioF</name>
    <name evidence="5" type="ORF">Hsar01_03569</name>
</gene>
<keyword evidence="3" id="KW-0663">Pyridoxal phosphate</keyword>
<evidence type="ECO:0000256" key="1">
    <source>
        <dbReference type="ARBA" id="ARBA00001933"/>
    </source>
</evidence>
<dbReference type="InterPro" id="IPR015424">
    <property type="entry name" value="PyrdxlP-dep_Trfase"/>
</dbReference>
<name>A0ABP9UUC5_9BACT</name>
<dbReference type="EMBL" id="BAABRI010000024">
    <property type="protein sequence ID" value="GAA5484326.1"/>
    <property type="molecule type" value="Genomic_DNA"/>
</dbReference>
<dbReference type="InterPro" id="IPR004839">
    <property type="entry name" value="Aminotransferase_I/II_large"/>
</dbReference>
<evidence type="ECO:0000313" key="6">
    <source>
        <dbReference type="Proteomes" id="UP001476282"/>
    </source>
</evidence>
<keyword evidence="6" id="KW-1185">Reference proteome</keyword>
<dbReference type="Gene3D" id="3.40.640.10">
    <property type="entry name" value="Type I PLP-dependent aspartate aminotransferase-like (Major domain)"/>
    <property type="match status" value="1"/>
</dbReference>
<sequence>MADPAQELADLRQAGLLRSLRPLEGATGVRIVRDGRELWNFASNDYLGLAAHPTLRAAFHEGLDRWGHGAAASRLITGSLPPHTALEETLAAAKGTGAALSFSSGFAAATGIIPALVGRDDHVILDKLAHACLIDGARLSGASLRVFPHNDIGKLRRLLETIRGKDATGRILIVTESVFSMDGDLCPLREILDLKDEFGAHLLLDEAHGLGVLGSTGMGLAEELGEQERVDFHMGTLGKAAGLAGAYVACPPVWRDLLVNRARSFIFSTAPPPALAHAAVAAIELIRSAEGRSLRQRLRENIELLSPDGRTPILPHIIGENEAALAASARLEAQGFLVPAIRFPTVPRGTARLRISLSAVHPPAAIQALAGHLSVEQEIS</sequence>
<keyword evidence="2" id="KW-0808">Transferase</keyword>
<feature type="domain" description="Aminotransferase class I/classII large" evidence="4">
    <location>
        <begin position="38"/>
        <end position="373"/>
    </location>
</feature>
<evidence type="ECO:0000259" key="4">
    <source>
        <dbReference type="Pfam" id="PF00155"/>
    </source>
</evidence>
<dbReference type="InterPro" id="IPR015422">
    <property type="entry name" value="PyrdxlP-dep_Trfase_small"/>
</dbReference>
<dbReference type="RefSeq" id="WP_353568422.1">
    <property type="nucleotide sequence ID" value="NZ_BAABRI010000024.1"/>
</dbReference>
<dbReference type="Gene3D" id="3.90.1150.10">
    <property type="entry name" value="Aspartate Aminotransferase, domain 1"/>
    <property type="match status" value="1"/>
</dbReference>
<comment type="cofactor">
    <cofactor evidence="1">
        <name>pyridoxal 5'-phosphate</name>
        <dbReference type="ChEBI" id="CHEBI:597326"/>
    </cofactor>
</comment>
<organism evidence="5 6">
    <name type="scientific">Haloferula sargassicola</name>
    <dbReference type="NCBI Taxonomy" id="490096"/>
    <lineage>
        <taxon>Bacteria</taxon>
        <taxon>Pseudomonadati</taxon>
        <taxon>Verrucomicrobiota</taxon>
        <taxon>Verrucomicrobiia</taxon>
        <taxon>Verrucomicrobiales</taxon>
        <taxon>Verrucomicrobiaceae</taxon>
        <taxon>Haloferula</taxon>
    </lineage>
</organism>
<dbReference type="CDD" id="cd06454">
    <property type="entry name" value="KBL_like"/>
    <property type="match status" value="1"/>
</dbReference>
<dbReference type="SUPFAM" id="SSF53383">
    <property type="entry name" value="PLP-dependent transferases"/>
    <property type="match status" value="1"/>
</dbReference>
<evidence type="ECO:0000256" key="2">
    <source>
        <dbReference type="ARBA" id="ARBA00022679"/>
    </source>
</evidence>
<reference evidence="5 6" key="1">
    <citation type="submission" date="2024-02" db="EMBL/GenBank/DDBJ databases">
        <title>Haloferula sargassicola NBRC 104335.</title>
        <authorList>
            <person name="Ichikawa N."/>
            <person name="Katano-Makiyama Y."/>
            <person name="Hidaka K."/>
        </authorList>
    </citation>
    <scope>NUCLEOTIDE SEQUENCE [LARGE SCALE GENOMIC DNA]</scope>
    <source>
        <strain evidence="5 6">NBRC 104335</strain>
    </source>
</reference>
<proteinExistence type="predicted"/>
<dbReference type="InterPro" id="IPR050087">
    <property type="entry name" value="AON_synthase_class-II"/>
</dbReference>
<accession>A0ABP9UUC5</accession>
<comment type="caution">
    <text evidence="5">The sequence shown here is derived from an EMBL/GenBank/DDBJ whole genome shotgun (WGS) entry which is preliminary data.</text>
</comment>
<dbReference type="Proteomes" id="UP001476282">
    <property type="component" value="Unassembled WGS sequence"/>
</dbReference>
<dbReference type="InterPro" id="IPR015421">
    <property type="entry name" value="PyrdxlP-dep_Trfase_major"/>
</dbReference>
<evidence type="ECO:0000256" key="3">
    <source>
        <dbReference type="ARBA" id="ARBA00022898"/>
    </source>
</evidence>
<dbReference type="Pfam" id="PF00155">
    <property type="entry name" value="Aminotran_1_2"/>
    <property type="match status" value="1"/>
</dbReference>
<protein>
    <submittedName>
        <fullName evidence="5">8-amino-7-oxononanoate synthase</fullName>
    </submittedName>
</protein>
<dbReference type="PANTHER" id="PTHR13693:SF100">
    <property type="entry name" value="8-AMINO-7-OXONONANOATE SYNTHASE"/>
    <property type="match status" value="1"/>
</dbReference>
<evidence type="ECO:0000313" key="5">
    <source>
        <dbReference type="EMBL" id="GAA5484326.1"/>
    </source>
</evidence>